<comment type="caution">
    <text evidence="1">The sequence shown here is derived from an EMBL/GenBank/DDBJ whole genome shotgun (WGS) entry which is preliminary data.</text>
</comment>
<evidence type="ECO:0000313" key="1">
    <source>
        <dbReference type="EMBL" id="GFJ93091.1"/>
    </source>
</evidence>
<name>A0A6V8LE63_9ACTN</name>
<sequence>MSSTSGNSPGHQLRRLVRAAADTASHERDFLQRLRASGLLVRTRTSATGPNQLIGYAVALPDDRNAAGDTIWYSGTSLAADLTLPKLRQCWPSQ</sequence>
<dbReference type="Proteomes" id="UP000482960">
    <property type="component" value="Unassembled WGS sequence"/>
</dbReference>
<organism evidence="1 2">
    <name type="scientific">Phytohabitans rumicis</name>
    <dbReference type="NCBI Taxonomy" id="1076125"/>
    <lineage>
        <taxon>Bacteria</taxon>
        <taxon>Bacillati</taxon>
        <taxon>Actinomycetota</taxon>
        <taxon>Actinomycetes</taxon>
        <taxon>Micromonosporales</taxon>
        <taxon>Micromonosporaceae</taxon>
    </lineage>
</organism>
<accession>A0A6V8LE63</accession>
<proteinExistence type="predicted"/>
<dbReference type="AlphaFoldDB" id="A0A6V8LE63"/>
<reference evidence="1 2" key="1">
    <citation type="submission" date="2020-03" db="EMBL/GenBank/DDBJ databases">
        <title>Whole genome shotgun sequence of Phytohabitans rumicis NBRC 108638.</title>
        <authorList>
            <person name="Komaki H."/>
            <person name="Tamura T."/>
        </authorList>
    </citation>
    <scope>NUCLEOTIDE SEQUENCE [LARGE SCALE GENOMIC DNA]</scope>
    <source>
        <strain evidence="1 2">NBRC 108638</strain>
    </source>
</reference>
<keyword evidence="2" id="KW-1185">Reference proteome</keyword>
<reference evidence="1 2" key="2">
    <citation type="submission" date="2020-03" db="EMBL/GenBank/DDBJ databases">
        <authorList>
            <person name="Ichikawa N."/>
            <person name="Kimura A."/>
            <person name="Kitahashi Y."/>
            <person name="Uohara A."/>
        </authorList>
    </citation>
    <scope>NUCLEOTIDE SEQUENCE [LARGE SCALE GENOMIC DNA]</scope>
    <source>
        <strain evidence="1 2">NBRC 108638</strain>
    </source>
</reference>
<gene>
    <name evidence="1" type="ORF">Prum_067330</name>
</gene>
<dbReference type="RefSeq" id="WP_173079807.1">
    <property type="nucleotide sequence ID" value="NZ_BLPG01000001.1"/>
</dbReference>
<evidence type="ECO:0000313" key="2">
    <source>
        <dbReference type="Proteomes" id="UP000482960"/>
    </source>
</evidence>
<protein>
    <submittedName>
        <fullName evidence="1">Uncharacterized protein</fullName>
    </submittedName>
</protein>
<dbReference type="EMBL" id="BLPG01000001">
    <property type="protein sequence ID" value="GFJ93091.1"/>
    <property type="molecule type" value="Genomic_DNA"/>
</dbReference>